<protein>
    <recommendedName>
        <fullName evidence="3">C2H2-type domain-containing protein</fullName>
    </recommendedName>
</protein>
<keyword evidence="6" id="KW-1185">Reference proteome</keyword>
<keyword evidence="1" id="KW-0863">Zinc-finger</keyword>
<name>A0A8J1UML8_OWEFU</name>
<sequence>MPCFTGPRKCMLCGERFQDQPGLVMHMKAFHRDVLNGVPDEGEAVWGRRHTEERQRGPDDHRRSGVSPGRYQPPEGSRNGRMDVMSSGSSEKVSPGHAQPSEGSRRRQPGSVASSGSQEEVSPGHAQPSEGSRRTQPGGVASSGSREEVSPGHSQPSEGSRRTPPGGVASSGPSEKVSSGHTQPSEGSRRRRISGGNGDDVKRPKVTVVNPEGQQVLSPHTTDDVTLREGHVMEDGLEAVTRKQVTVDVLFPGDLEFLQKNGYRVSKMVVVKEKYFEGELQSRSKEVLDLI</sequence>
<dbReference type="EMBL" id="CAIIXF020000009">
    <property type="protein sequence ID" value="CAH1793866.1"/>
    <property type="molecule type" value="Genomic_DNA"/>
</dbReference>
<gene>
    <name evidence="4" type="ORF">OFUS_LOCUS18660</name>
    <name evidence="5" type="ORF">OFUS_LOCUS18661</name>
</gene>
<dbReference type="InterPro" id="IPR013087">
    <property type="entry name" value="Znf_C2H2_type"/>
</dbReference>
<feature type="region of interest" description="Disordered" evidence="2">
    <location>
        <begin position="38"/>
        <end position="219"/>
    </location>
</feature>
<organism evidence="4 6">
    <name type="scientific">Owenia fusiformis</name>
    <name type="common">Polychaete worm</name>
    <dbReference type="NCBI Taxonomy" id="6347"/>
    <lineage>
        <taxon>Eukaryota</taxon>
        <taxon>Metazoa</taxon>
        <taxon>Spiralia</taxon>
        <taxon>Lophotrochozoa</taxon>
        <taxon>Annelida</taxon>
        <taxon>Polychaeta</taxon>
        <taxon>Sedentaria</taxon>
        <taxon>Canalipalpata</taxon>
        <taxon>Sabellida</taxon>
        <taxon>Oweniida</taxon>
        <taxon>Oweniidae</taxon>
        <taxon>Owenia</taxon>
    </lineage>
</organism>
<evidence type="ECO:0000313" key="4">
    <source>
        <dbReference type="EMBL" id="CAH1793865.1"/>
    </source>
</evidence>
<dbReference type="PROSITE" id="PS00028">
    <property type="entry name" value="ZINC_FINGER_C2H2_1"/>
    <property type="match status" value="1"/>
</dbReference>
<feature type="domain" description="C2H2-type" evidence="3">
    <location>
        <begin position="8"/>
        <end position="31"/>
    </location>
</feature>
<proteinExistence type="predicted"/>
<evidence type="ECO:0000259" key="3">
    <source>
        <dbReference type="PROSITE" id="PS50157"/>
    </source>
</evidence>
<evidence type="ECO:0000256" key="2">
    <source>
        <dbReference type="SAM" id="MobiDB-lite"/>
    </source>
</evidence>
<dbReference type="EMBL" id="CAIIXF020000009">
    <property type="protein sequence ID" value="CAH1793865.1"/>
    <property type="molecule type" value="Genomic_DNA"/>
</dbReference>
<dbReference type="PROSITE" id="PS50157">
    <property type="entry name" value="ZINC_FINGER_C2H2_2"/>
    <property type="match status" value="1"/>
</dbReference>
<comment type="caution">
    <text evidence="4">The sequence shown here is derived from an EMBL/GenBank/DDBJ whole genome shotgun (WGS) entry which is preliminary data.</text>
</comment>
<dbReference type="AlphaFoldDB" id="A0A8J1UML8"/>
<reference evidence="4" key="1">
    <citation type="submission" date="2022-03" db="EMBL/GenBank/DDBJ databases">
        <authorList>
            <person name="Martin C."/>
        </authorList>
    </citation>
    <scope>NUCLEOTIDE SEQUENCE</scope>
</reference>
<evidence type="ECO:0000256" key="1">
    <source>
        <dbReference type="PROSITE-ProRule" id="PRU00042"/>
    </source>
</evidence>
<dbReference type="GO" id="GO:0008270">
    <property type="term" value="F:zinc ion binding"/>
    <property type="evidence" value="ECO:0007669"/>
    <property type="project" value="UniProtKB-KW"/>
</dbReference>
<feature type="compositionally biased region" description="Polar residues" evidence="2">
    <location>
        <begin position="111"/>
        <end position="120"/>
    </location>
</feature>
<evidence type="ECO:0000313" key="6">
    <source>
        <dbReference type="Proteomes" id="UP000749559"/>
    </source>
</evidence>
<keyword evidence="1" id="KW-0862">Zinc</keyword>
<dbReference type="Proteomes" id="UP000749559">
    <property type="component" value="Unassembled WGS sequence"/>
</dbReference>
<feature type="compositionally biased region" description="Polar residues" evidence="2">
    <location>
        <begin position="171"/>
        <end position="184"/>
    </location>
</feature>
<feature type="compositionally biased region" description="Basic and acidic residues" evidence="2">
    <location>
        <begin position="49"/>
        <end position="63"/>
    </location>
</feature>
<accession>A0A8J1UML8</accession>
<evidence type="ECO:0000313" key="5">
    <source>
        <dbReference type="EMBL" id="CAH1793866.1"/>
    </source>
</evidence>
<keyword evidence="1" id="KW-0479">Metal-binding</keyword>